<proteinExistence type="predicted"/>
<dbReference type="Pfam" id="PF06985">
    <property type="entry name" value="HET"/>
    <property type="match status" value="1"/>
</dbReference>
<evidence type="ECO:0000313" key="2">
    <source>
        <dbReference type="EMBL" id="THV52203.1"/>
    </source>
</evidence>
<organism evidence="2 3">
    <name type="scientific">Botrytis galanthina</name>
    <dbReference type="NCBI Taxonomy" id="278940"/>
    <lineage>
        <taxon>Eukaryota</taxon>
        <taxon>Fungi</taxon>
        <taxon>Dikarya</taxon>
        <taxon>Ascomycota</taxon>
        <taxon>Pezizomycotina</taxon>
        <taxon>Leotiomycetes</taxon>
        <taxon>Helotiales</taxon>
        <taxon>Sclerotiniaceae</taxon>
        <taxon>Botrytis</taxon>
    </lineage>
</organism>
<dbReference type="EMBL" id="PQXL01000086">
    <property type="protein sequence ID" value="THV52203.1"/>
    <property type="molecule type" value="Genomic_DNA"/>
</dbReference>
<name>A0A4S8R2Z7_9HELO</name>
<protein>
    <recommendedName>
        <fullName evidence="1">Heterokaryon incompatibility domain-containing protein</fullName>
    </recommendedName>
</protein>
<dbReference type="AlphaFoldDB" id="A0A4S8R2Z7"/>
<dbReference type="OrthoDB" id="674604at2759"/>
<reference evidence="2 3" key="1">
    <citation type="submission" date="2017-12" db="EMBL/GenBank/DDBJ databases">
        <title>Comparative genomics of Botrytis spp.</title>
        <authorList>
            <person name="Valero-Jimenez C.A."/>
            <person name="Tapia P."/>
            <person name="Veloso J."/>
            <person name="Silva-Moreno E."/>
            <person name="Staats M."/>
            <person name="Valdes J.H."/>
            <person name="Van Kan J.A.L."/>
        </authorList>
    </citation>
    <scope>NUCLEOTIDE SEQUENCE [LARGE SCALE GENOMIC DNA]</scope>
    <source>
        <strain evidence="2 3">MUCL435</strain>
    </source>
</reference>
<gene>
    <name evidence="2" type="ORF">BGAL_0086g00250</name>
</gene>
<comment type="caution">
    <text evidence="2">The sequence shown here is derived from an EMBL/GenBank/DDBJ whole genome shotgun (WGS) entry which is preliminary data.</text>
</comment>
<dbReference type="Proteomes" id="UP000308671">
    <property type="component" value="Unassembled WGS sequence"/>
</dbReference>
<accession>A0A4S8R2Z7</accession>
<evidence type="ECO:0000313" key="3">
    <source>
        <dbReference type="Proteomes" id="UP000308671"/>
    </source>
</evidence>
<feature type="domain" description="Heterokaryon incompatibility" evidence="1">
    <location>
        <begin position="22"/>
        <end position="106"/>
    </location>
</feature>
<sequence length="583" mass="66773">MCLINTSSLRLEEFYDGHIPAYAILSHRWGKKEVTFHDMQVGDCRNVEGFAKIQGCCGQARLDGWMYVWIDTCCIDKASSAELSEAINSMFQWYQKAEICYAYLSDIENRPDPSKLVELKSSDWFTRGWTLQELLAPKKLAFFDRNWDLIGSKEDLQDDLRKITGILDMNNWRSASIAQKMSWASRRSTTWVEDQAYSLLGLFDVNMAPLYGEGKKAFMRIQLEILAVSDDESIFAWRDPNEIGGGLLAHSPKAFRDSAEIVSKEFHTIQEWNSNSTRRPYLMTNKGLQLESPLATPFADCSCGYVKHLAHESSAYPSDTKLAPLQCCYEGNSNSVYLIRNRGNEFSRIDPESIEIIDIRQLDRSPLSYLEIGISPCLDKFSASRIQEYMESIFIRQHQPQPINKVLDPYDIWIETKALAELGFIMTTEWLSNTRQTKLVKLDDGIRVQTNQLHPNGMTAIITFTQRTSMERGYFGIYAFVFNITITSRGPLVSLMKVPAYQKQRILEYEQESYNDGRVPHAESLLERHYAGDLVAPVLTRVEDIPPWLKYQVHFELKKKALQTHGSNGYSFEEVLGGFWAAS</sequence>
<dbReference type="InterPro" id="IPR010730">
    <property type="entry name" value="HET"/>
</dbReference>
<dbReference type="PANTHER" id="PTHR10622">
    <property type="entry name" value="HET DOMAIN-CONTAINING PROTEIN"/>
    <property type="match status" value="1"/>
</dbReference>
<dbReference type="PANTHER" id="PTHR10622:SF10">
    <property type="entry name" value="HET DOMAIN-CONTAINING PROTEIN"/>
    <property type="match status" value="1"/>
</dbReference>
<keyword evidence="3" id="KW-1185">Reference proteome</keyword>
<evidence type="ECO:0000259" key="1">
    <source>
        <dbReference type="Pfam" id="PF06985"/>
    </source>
</evidence>